<feature type="region of interest" description="Disordered" evidence="3">
    <location>
        <begin position="775"/>
        <end position="800"/>
    </location>
</feature>
<keyword evidence="1" id="KW-0479">Metal-binding</keyword>
<dbReference type="CDD" id="cd12148">
    <property type="entry name" value="fungal_TF_MHR"/>
    <property type="match status" value="1"/>
</dbReference>
<reference evidence="5" key="1">
    <citation type="journal article" date="2020" name="Stud. Mycol.">
        <title>101 Dothideomycetes genomes: a test case for predicting lifestyles and emergence of pathogens.</title>
        <authorList>
            <person name="Haridas S."/>
            <person name="Albert R."/>
            <person name="Binder M."/>
            <person name="Bloem J."/>
            <person name="Labutti K."/>
            <person name="Salamov A."/>
            <person name="Andreopoulos B."/>
            <person name="Baker S."/>
            <person name="Barry K."/>
            <person name="Bills G."/>
            <person name="Bluhm B."/>
            <person name="Cannon C."/>
            <person name="Castanera R."/>
            <person name="Culley D."/>
            <person name="Daum C."/>
            <person name="Ezra D."/>
            <person name="Gonzalez J."/>
            <person name="Henrissat B."/>
            <person name="Kuo A."/>
            <person name="Liang C."/>
            <person name="Lipzen A."/>
            <person name="Lutzoni F."/>
            <person name="Magnuson J."/>
            <person name="Mondo S."/>
            <person name="Nolan M."/>
            <person name="Ohm R."/>
            <person name="Pangilinan J."/>
            <person name="Park H.-J."/>
            <person name="Ramirez L."/>
            <person name="Alfaro M."/>
            <person name="Sun H."/>
            <person name="Tritt A."/>
            <person name="Yoshinaga Y."/>
            <person name="Zwiers L.-H."/>
            <person name="Turgeon B."/>
            <person name="Goodwin S."/>
            <person name="Spatafora J."/>
            <person name="Crous P."/>
            <person name="Grigoriev I."/>
        </authorList>
    </citation>
    <scope>NUCLEOTIDE SEQUENCE</scope>
    <source>
        <strain evidence="5">CBS 379.55</strain>
    </source>
</reference>
<dbReference type="PROSITE" id="PS00463">
    <property type="entry name" value="ZN2_CY6_FUNGAL_1"/>
    <property type="match status" value="1"/>
</dbReference>
<dbReference type="PANTHER" id="PTHR47654">
    <property type="entry name" value="ZN(II)2CYS6 TRANSCRIPTION FACTOR (EUROFUNG)-RELATED"/>
    <property type="match status" value="1"/>
</dbReference>
<dbReference type="SMART" id="SM00906">
    <property type="entry name" value="Fungal_trans"/>
    <property type="match status" value="1"/>
</dbReference>
<organism evidence="5 6">
    <name type="scientific">Westerdykella ornata</name>
    <dbReference type="NCBI Taxonomy" id="318751"/>
    <lineage>
        <taxon>Eukaryota</taxon>
        <taxon>Fungi</taxon>
        <taxon>Dikarya</taxon>
        <taxon>Ascomycota</taxon>
        <taxon>Pezizomycotina</taxon>
        <taxon>Dothideomycetes</taxon>
        <taxon>Pleosporomycetidae</taxon>
        <taxon>Pleosporales</taxon>
        <taxon>Sporormiaceae</taxon>
        <taxon>Westerdykella</taxon>
    </lineage>
</organism>
<dbReference type="SUPFAM" id="SSF57701">
    <property type="entry name" value="Zn2/Cys6 DNA-binding domain"/>
    <property type="match status" value="1"/>
</dbReference>
<dbReference type="EMBL" id="ML986499">
    <property type="protein sequence ID" value="KAF2275018.1"/>
    <property type="molecule type" value="Genomic_DNA"/>
</dbReference>
<dbReference type="Pfam" id="PF04082">
    <property type="entry name" value="Fungal_trans"/>
    <property type="match status" value="1"/>
</dbReference>
<proteinExistence type="predicted"/>
<dbReference type="GO" id="GO:0006351">
    <property type="term" value="P:DNA-templated transcription"/>
    <property type="evidence" value="ECO:0007669"/>
    <property type="project" value="InterPro"/>
</dbReference>
<dbReference type="AlphaFoldDB" id="A0A6A6JGB4"/>
<evidence type="ECO:0000256" key="2">
    <source>
        <dbReference type="ARBA" id="ARBA00023242"/>
    </source>
</evidence>
<dbReference type="InterPro" id="IPR053230">
    <property type="entry name" value="Trans_reg_galc"/>
</dbReference>
<dbReference type="InterPro" id="IPR007219">
    <property type="entry name" value="XnlR_reg_dom"/>
</dbReference>
<feature type="compositionally biased region" description="Polar residues" evidence="3">
    <location>
        <begin position="256"/>
        <end position="267"/>
    </location>
</feature>
<dbReference type="GO" id="GO:0008270">
    <property type="term" value="F:zinc ion binding"/>
    <property type="evidence" value="ECO:0007669"/>
    <property type="project" value="InterPro"/>
</dbReference>
<dbReference type="Gene3D" id="4.10.240.10">
    <property type="entry name" value="Zn(2)-C6 fungal-type DNA-binding domain"/>
    <property type="match status" value="1"/>
</dbReference>
<dbReference type="Proteomes" id="UP000800097">
    <property type="component" value="Unassembled WGS sequence"/>
</dbReference>
<dbReference type="InterPro" id="IPR001138">
    <property type="entry name" value="Zn2Cys6_DnaBD"/>
</dbReference>
<name>A0A6A6JGB4_WESOR</name>
<dbReference type="CDD" id="cd00067">
    <property type="entry name" value="GAL4"/>
    <property type="match status" value="1"/>
</dbReference>
<dbReference type="InterPro" id="IPR036864">
    <property type="entry name" value="Zn2-C6_fun-type_DNA-bd_sf"/>
</dbReference>
<dbReference type="OrthoDB" id="424974at2759"/>
<protein>
    <recommendedName>
        <fullName evidence="4">Zn(2)-C6 fungal-type domain-containing protein</fullName>
    </recommendedName>
</protein>
<dbReference type="PANTHER" id="PTHR47654:SF5">
    <property type="entry name" value="TRANSCRIPTION FACTOR DOMAIN-CONTAINING PROTEIN"/>
    <property type="match status" value="1"/>
</dbReference>
<feature type="domain" description="Zn(2)-C6 fungal-type" evidence="4">
    <location>
        <begin position="71"/>
        <end position="101"/>
    </location>
</feature>
<feature type="region of interest" description="Disordered" evidence="3">
    <location>
        <begin position="1"/>
        <end position="63"/>
    </location>
</feature>
<keyword evidence="6" id="KW-1185">Reference proteome</keyword>
<gene>
    <name evidence="5" type="ORF">EI97DRAFT_434582</name>
</gene>
<keyword evidence="2" id="KW-0539">Nucleus</keyword>
<evidence type="ECO:0000256" key="1">
    <source>
        <dbReference type="ARBA" id="ARBA00022723"/>
    </source>
</evidence>
<dbReference type="RefSeq" id="XP_033652557.1">
    <property type="nucleotide sequence ID" value="XM_033798667.1"/>
</dbReference>
<dbReference type="SMART" id="SM00066">
    <property type="entry name" value="GAL4"/>
    <property type="match status" value="1"/>
</dbReference>
<feature type="region of interest" description="Disordered" evidence="3">
    <location>
        <begin position="235"/>
        <end position="268"/>
    </location>
</feature>
<evidence type="ECO:0000313" key="5">
    <source>
        <dbReference type="EMBL" id="KAF2275018.1"/>
    </source>
</evidence>
<evidence type="ECO:0000313" key="6">
    <source>
        <dbReference type="Proteomes" id="UP000800097"/>
    </source>
</evidence>
<dbReference type="GO" id="GO:0000981">
    <property type="term" value="F:DNA-binding transcription factor activity, RNA polymerase II-specific"/>
    <property type="evidence" value="ECO:0007669"/>
    <property type="project" value="InterPro"/>
</dbReference>
<accession>A0A6A6JGB4</accession>
<dbReference type="GeneID" id="54551842"/>
<evidence type="ECO:0000256" key="3">
    <source>
        <dbReference type="SAM" id="MobiDB-lite"/>
    </source>
</evidence>
<dbReference type="GO" id="GO:0003677">
    <property type="term" value="F:DNA binding"/>
    <property type="evidence" value="ECO:0007669"/>
    <property type="project" value="InterPro"/>
</dbReference>
<dbReference type="Pfam" id="PF00172">
    <property type="entry name" value="Zn_clus"/>
    <property type="match status" value="1"/>
</dbReference>
<dbReference type="PROSITE" id="PS50048">
    <property type="entry name" value="ZN2_CY6_FUNGAL_2"/>
    <property type="match status" value="1"/>
</dbReference>
<sequence>MAIVGTLRAAPRPTPRPVSVNKTVSPRRGRPLDCMSFAPPAAPSKRAIPRLPPHPNSSRYGAMSRQRVPRACYACRTRKIKCNGDHPACQSCREHGMTCSYAPARKDRVKQLTEDNQRLVRLLRGLRSQLGHSRSREIDAILEDATADAIDAPATHGGPGSTHAEFSFVADDERGETYLLAEVGSSYEGAVTDQDSLETAESRATGFMGKTSEIHVVRRLLQLADNPKIDLPTTSYTPPSTADQAIAAPHDAPRSIKSSGNPASTKPANGWDFYMDNETLELDIIVDPSELPPYESAKQLLDCYMKTVHNSFPIVDKLSLYNRFNNYYASPWSQTPKTLSERSLAVLNLVFAIGAVYSHLAEADWRADARDHIIYQSRARALAFKDPWWYPQTDLSQLQLTGLLSFYYLTIGHVNSSWMLSGMAIRAGHAMGLHIRNDDLGVTSVQKETRSRIWWGLHFLETILCTITGRPSAALDYQCSVPLPLPLAADDLEESIVTSLLNERHRHVRKDSLSGVGAKKIAAIRRHSNAWSQGDEPTNCGTYLRNLVTVDMITAAALTDLYSASTVNKSWPTIQKNVTGLLGRLDAWASSITPGLDFMSPKAAVNDEWRQERMVLAYNYYSTKILITRPCLCRIDRHVPSQSQDSDEFNMRMSEECVEAAASIASLLPDGADQIGIRAYYVTPWWSMVHFLMQAITTLLLDIFSVTIQISPERPEKLTCVKKILGGLRAMACANALAGRAYHVAFNILQKLAARADNPVDLSDLQPSHNAYYARSQSHSPFSHPSTANPGTANRGITTNPSATAFSSMPTHMHFDTQPGDPAMYTNPQHLAADFDLATWAQSAAPGGAGVPYAGLLNAFPGVPGNGFANLHSSPAGPRLGASGGATAAGVGFEAPAPAMGGMYMASGLGPDFQFWGQQSQG</sequence>
<evidence type="ECO:0000259" key="4">
    <source>
        <dbReference type="PROSITE" id="PS50048"/>
    </source>
</evidence>